<dbReference type="Proteomes" id="UP000743370">
    <property type="component" value="Unassembled WGS sequence"/>
</dbReference>
<dbReference type="EC" id="3.6.4.13" evidence="1"/>
<keyword evidence="5" id="KW-0067">ATP-binding</keyword>
<dbReference type="InterPro" id="IPR011545">
    <property type="entry name" value="DEAD/DEAH_box_helicase_dom"/>
</dbReference>
<evidence type="ECO:0000256" key="1">
    <source>
        <dbReference type="ARBA" id="ARBA00012552"/>
    </source>
</evidence>
<dbReference type="Pfam" id="PF00270">
    <property type="entry name" value="DEAD"/>
    <property type="match status" value="1"/>
</dbReference>
<dbReference type="GO" id="GO:0003724">
    <property type="term" value="F:RNA helicase activity"/>
    <property type="evidence" value="ECO:0007669"/>
    <property type="project" value="UniProtKB-EC"/>
</dbReference>
<evidence type="ECO:0000259" key="11">
    <source>
        <dbReference type="PROSITE" id="PS51195"/>
    </source>
</evidence>
<sequence length="639" mass="71382">MAEPSTAAATTTAVDPPPPVTKRWADEADEETEASSTATATEASSVNLDSLKIEDNDENPPKLLDDPDDSSIQKVTSGETPYTSAAKFEDLNLSPELLKGLYVEMKFQKPSKIQAISLPMILDPPHRDLIAQAHNGSGKTTCFVLGMLSRVDPKVQAPQALCVCPTRELANQNIEVLRKMGKYTGIASECAVPTDSNALSIAKRAPIMAQVVIGTPGTIKKWMSFKKLGAARLKILVFDEADQMLAELYRHLGPLGWIVRRITVDQDRENDVIFHVLIVGFTKSSESRSFATVGCPCCTTIAALALLVVSLLRTELHANRIESHFELLLHFIEELRSETAKAIFKMDGFKDDSLRIMKEIEKVNSNCQVLLFSATFNDTVKNFVSRTVKEDHNKLFVKKEELSLDAVKQYKVYCSDELAKIEVIKDYIFEIGENVGQTIIFVRTRNSAQMLHKSLVDMGYEVTSIQGALGHDEREKIVKEFRDGLTQVLISTDLLARGFDQQQVNLVINYDLPMKHTASYTREPEPDCEVYLHRVGRAGRFGRKGAVFNLICDEKDERLMSKIENHFGTRVAEVCEQKVLKTIEVLSRKLVYCNDVNLHKSKAVDNCCVSPQCAWILAKEFDHNNEWFDYSAGAHADDG</sequence>
<reference evidence="12 13" key="1">
    <citation type="submission" date="2020-05" db="EMBL/GenBank/DDBJ databases">
        <title>Vigna angularis (adzuki bean) Var. LongXiaoDou No. 4 denovo assembly.</title>
        <authorList>
            <person name="Xiang H."/>
        </authorList>
    </citation>
    <scope>NUCLEOTIDE SEQUENCE [LARGE SCALE GENOMIC DNA]</scope>
    <source>
        <tissue evidence="12">Leaf</tissue>
    </source>
</reference>
<evidence type="ECO:0000256" key="2">
    <source>
        <dbReference type="ARBA" id="ARBA00022741"/>
    </source>
</evidence>
<protein>
    <recommendedName>
        <fullName evidence="1">RNA helicase</fullName>
        <ecNumber evidence="1">3.6.4.13</ecNumber>
    </recommendedName>
</protein>
<accession>A0A8T0JTZ6</accession>
<organism evidence="12 13">
    <name type="scientific">Phaseolus angularis</name>
    <name type="common">Azuki bean</name>
    <name type="synonym">Vigna angularis</name>
    <dbReference type="NCBI Taxonomy" id="3914"/>
    <lineage>
        <taxon>Eukaryota</taxon>
        <taxon>Viridiplantae</taxon>
        <taxon>Streptophyta</taxon>
        <taxon>Embryophyta</taxon>
        <taxon>Tracheophyta</taxon>
        <taxon>Spermatophyta</taxon>
        <taxon>Magnoliopsida</taxon>
        <taxon>eudicotyledons</taxon>
        <taxon>Gunneridae</taxon>
        <taxon>Pentapetalae</taxon>
        <taxon>rosids</taxon>
        <taxon>fabids</taxon>
        <taxon>Fabales</taxon>
        <taxon>Fabaceae</taxon>
        <taxon>Papilionoideae</taxon>
        <taxon>50 kb inversion clade</taxon>
        <taxon>NPAAA clade</taxon>
        <taxon>indigoferoid/millettioid clade</taxon>
        <taxon>Phaseoleae</taxon>
        <taxon>Vigna</taxon>
    </lineage>
</organism>
<dbReference type="SMART" id="SM00487">
    <property type="entry name" value="DEXDc"/>
    <property type="match status" value="1"/>
</dbReference>
<dbReference type="InterPro" id="IPR001650">
    <property type="entry name" value="Helicase_C-like"/>
</dbReference>
<dbReference type="InterPro" id="IPR027417">
    <property type="entry name" value="P-loop_NTPase"/>
</dbReference>
<evidence type="ECO:0000313" key="12">
    <source>
        <dbReference type="EMBL" id="KAG2384086.1"/>
    </source>
</evidence>
<keyword evidence="3" id="KW-0378">Hydrolase</keyword>
<keyword evidence="2" id="KW-0547">Nucleotide-binding</keyword>
<evidence type="ECO:0000256" key="8">
    <source>
        <dbReference type="SAM" id="MobiDB-lite"/>
    </source>
</evidence>
<evidence type="ECO:0000256" key="4">
    <source>
        <dbReference type="ARBA" id="ARBA00022806"/>
    </source>
</evidence>
<feature type="domain" description="Helicase ATP-binding" evidence="9">
    <location>
        <begin position="120"/>
        <end position="394"/>
    </location>
</feature>
<feature type="region of interest" description="Disordered" evidence="8">
    <location>
        <begin position="1"/>
        <end position="76"/>
    </location>
</feature>
<dbReference type="InterPro" id="IPR014014">
    <property type="entry name" value="RNA_helicase_DEAD_Q_motif"/>
</dbReference>
<dbReference type="PROSITE" id="PS51195">
    <property type="entry name" value="Q_MOTIF"/>
    <property type="match status" value="1"/>
</dbReference>
<dbReference type="SUPFAM" id="SSF52540">
    <property type="entry name" value="P-loop containing nucleoside triphosphate hydrolases"/>
    <property type="match status" value="2"/>
</dbReference>
<dbReference type="SMART" id="SM00490">
    <property type="entry name" value="HELICc"/>
    <property type="match status" value="1"/>
</dbReference>
<evidence type="ECO:0000256" key="7">
    <source>
        <dbReference type="PROSITE-ProRule" id="PRU00552"/>
    </source>
</evidence>
<feature type="compositionally biased region" description="Basic and acidic residues" evidence="8">
    <location>
        <begin position="51"/>
        <end position="65"/>
    </location>
</feature>
<keyword evidence="6" id="KW-0694">RNA-binding</keyword>
<feature type="short sequence motif" description="Q motif" evidence="7">
    <location>
        <begin position="86"/>
        <end position="115"/>
    </location>
</feature>
<dbReference type="PANTHER" id="PTHR47958">
    <property type="entry name" value="ATP-DEPENDENT RNA HELICASE DBP3"/>
    <property type="match status" value="1"/>
</dbReference>
<dbReference type="GO" id="GO:0005524">
    <property type="term" value="F:ATP binding"/>
    <property type="evidence" value="ECO:0007669"/>
    <property type="project" value="UniProtKB-KW"/>
</dbReference>
<proteinExistence type="predicted"/>
<gene>
    <name evidence="12" type="ORF">HKW66_Vig0151510</name>
</gene>
<feature type="domain" description="Helicase C-terminal" evidence="10">
    <location>
        <begin position="423"/>
        <end position="583"/>
    </location>
</feature>
<evidence type="ECO:0000313" key="13">
    <source>
        <dbReference type="Proteomes" id="UP000743370"/>
    </source>
</evidence>
<feature type="domain" description="DEAD-box RNA helicase Q" evidence="11">
    <location>
        <begin position="86"/>
        <end position="115"/>
    </location>
</feature>
<evidence type="ECO:0000259" key="9">
    <source>
        <dbReference type="PROSITE" id="PS51192"/>
    </source>
</evidence>
<comment type="caution">
    <text evidence="12">The sequence shown here is derived from an EMBL/GenBank/DDBJ whole genome shotgun (WGS) entry which is preliminary data.</text>
</comment>
<evidence type="ECO:0000256" key="5">
    <source>
        <dbReference type="ARBA" id="ARBA00022840"/>
    </source>
</evidence>
<evidence type="ECO:0000256" key="3">
    <source>
        <dbReference type="ARBA" id="ARBA00022801"/>
    </source>
</evidence>
<dbReference type="PROSITE" id="PS51192">
    <property type="entry name" value="HELICASE_ATP_BIND_1"/>
    <property type="match status" value="1"/>
</dbReference>
<dbReference type="AlphaFoldDB" id="A0A8T0JTZ6"/>
<dbReference type="PROSITE" id="PS51194">
    <property type="entry name" value="HELICASE_CTER"/>
    <property type="match status" value="1"/>
</dbReference>
<dbReference type="InterPro" id="IPR014001">
    <property type="entry name" value="Helicase_ATP-bd"/>
</dbReference>
<dbReference type="GO" id="GO:0003723">
    <property type="term" value="F:RNA binding"/>
    <property type="evidence" value="ECO:0007669"/>
    <property type="project" value="UniProtKB-KW"/>
</dbReference>
<dbReference type="Gene3D" id="3.40.50.300">
    <property type="entry name" value="P-loop containing nucleotide triphosphate hydrolases"/>
    <property type="match status" value="3"/>
</dbReference>
<evidence type="ECO:0000256" key="6">
    <source>
        <dbReference type="ARBA" id="ARBA00022884"/>
    </source>
</evidence>
<feature type="compositionally biased region" description="Low complexity" evidence="8">
    <location>
        <begin position="34"/>
        <end position="45"/>
    </location>
</feature>
<dbReference type="Pfam" id="PF00271">
    <property type="entry name" value="Helicase_C"/>
    <property type="match status" value="1"/>
</dbReference>
<dbReference type="GO" id="GO:0016787">
    <property type="term" value="F:hydrolase activity"/>
    <property type="evidence" value="ECO:0007669"/>
    <property type="project" value="UniProtKB-KW"/>
</dbReference>
<evidence type="ECO:0000259" key="10">
    <source>
        <dbReference type="PROSITE" id="PS51194"/>
    </source>
</evidence>
<dbReference type="EMBL" id="JABFOF010000008">
    <property type="protein sequence ID" value="KAG2384086.1"/>
    <property type="molecule type" value="Genomic_DNA"/>
</dbReference>
<name>A0A8T0JTZ6_PHAAN</name>
<dbReference type="CDD" id="cd18787">
    <property type="entry name" value="SF2_C_DEAD"/>
    <property type="match status" value="1"/>
</dbReference>
<keyword evidence="4 12" id="KW-0347">Helicase</keyword>
<feature type="compositionally biased region" description="Low complexity" evidence="8">
    <location>
        <begin position="1"/>
        <end position="14"/>
    </location>
</feature>